<organism evidence="9 10">
    <name type="scientific">Candidatus Auribacter fodinae</name>
    <dbReference type="NCBI Taxonomy" id="2093366"/>
    <lineage>
        <taxon>Bacteria</taxon>
        <taxon>Pseudomonadati</taxon>
        <taxon>Candidatus Auribacterota</taxon>
        <taxon>Candidatus Auribacteria</taxon>
        <taxon>Candidatus Auribacterales</taxon>
        <taxon>Candidatus Auribacteraceae</taxon>
        <taxon>Candidatus Auribacter</taxon>
    </lineage>
</organism>
<dbReference type="GO" id="GO:0000976">
    <property type="term" value="F:transcription cis-regulatory region binding"/>
    <property type="evidence" value="ECO:0007669"/>
    <property type="project" value="TreeGrafter"/>
</dbReference>
<evidence type="ECO:0000256" key="3">
    <source>
        <dbReference type="ARBA" id="ARBA00022737"/>
    </source>
</evidence>
<evidence type="ECO:0000256" key="6">
    <source>
        <dbReference type="ARBA" id="ARBA00023163"/>
    </source>
</evidence>
<dbReference type="SUPFAM" id="SSF89447">
    <property type="entry name" value="AbrB/MazE/MraZ-like"/>
    <property type="match status" value="1"/>
</dbReference>
<evidence type="ECO:0000256" key="7">
    <source>
        <dbReference type="HAMAP-Rule" id="MF_01008"/>
    </source>
</evidence>
<comment type="subcellular location">
    <subcellularLocation>
        <location evidence="7">Cytoplasm</location>
        <location evidence="7">Nucleoid</location>
    </subcellularLocation>
</comment>
<keyword evidence="6 7" id="KW-0804">Transcription</keyword>
<dbReference type="Proteomes" id="UP000266426">
    <property type="component" value="Unassembled WGS sequence"/>
</dbReference>
<keyword evidence="2 7" id="KW-0963">Cytoplasm</keyword>
<accession>A0A3A4R6Q3</accession>
<evidence type="ECO:0000256" key="4">
    <source>
        <dbReference type="ARBA" id="ARBA00023015"/>
    </source>
</evidence>
<dbReference type="InterPro" id="IPR037914">
    <property type="entry name" value="SpoVT-AbrB_sf"/>
</dbReference>
<dbReference type="InterPro" id="IPR035644">
    <property type="entry name" value="MraZ_C"/>
</dbReference>
<sequence length="150" mass="17348">MFIGEYSYSLDDKGRVVLPSGFRADLKGTIYVVKGFEGCLRVYDEREWSIQQQRYAGLSDLNEKARKLKRLIFSGMNEVVPDRQGRIKISQALLSYAGIDQEKEVVIVGVDTHIEIWARQRWEQFINSYDQQIDVLAEDIDSDLREPGKK</sequence>
<keyword evidence="3" id="KW-0677">Repeat</keyword>
<feature type="domain" description="SpoVT-AbrB" evidence="8">
    <location>
        <begin position="5"/>
        <end position="47"/>
    </location>
</feature>
<dbReference type="PANTHER" id="PTHR34701:SF1">
    <property type="entry name" value="TRANSCRIPTIONAL REGULATOR MRAZ"/>
    <property type="match status" value="1"/>
</dbReference>
<dbReference type="AlphaFoldDB" id="A0A3A4R6Q3"/>
<feature type="domain" description="SpoVT-AbrB" evidence="8">
    <location>
        <begin position="76"/>
        <end position="121"/>
    </location>
</feature>
<dbReference type="Gene3D" id="3.40.1550.20">
    <property type="entry name" value="Transcriptional regulator MraZ domain"/>
    <property type="match status" value="1"/>
</dbReference>
<name>A0A3A4R6Q3_9BACT</name>
<dbReference type="GO" id="GO:0005737">
    <property type="term" value="C:cytoplasm"/>
    <property type="evidence" value="ECO:0007669"/>
    <property type="project" value="UniProtKB-UniRule"/>
</dbReference>
<dbReference type="NCBIfam" id="TIGR00242">
    <property type="entry name" value="division/cell wall cluster transcriptional repressor MraZ"/>
    <property type="match status" value="1"/>
</dbReference>
<evidence type="ECO:0000259" key="8">
    <source>
        <dbReference type="PROSITE" id="PS51740"/>
    </source>
</evidence>
<comment type="caution">
    <text evidence="9">The sequence shown here is derived from an EMBL/GenBank/DDBJ whole genome shotgun (WGS) entry which is preliminary data.</text>
</comment>
<dbReference type="PANTHER" id="PTHR34701">
    <property type="entry name" value="TRANSCRIPTIONAL REGULATOR MRAZ"/>
    <property type="match status" value="1"/>
</dbReference>
<evidence type="ECO:0000256" key="1">
    <source>
        <dbReference type="ARBA" id="ARBA00013860"/>
    </source>
</evidence>
<dbReference type="CDD" id="cd16320">
    <property type="entry name" value="MraZ_N"/>
    <property type="match status" value="1"/>
</dbReference>
<dbReference type="InterPro" id="IPR003444">
    <property type="entry name" value="MraZ"/>
</dbReference>
<gene>
    <name evidence="7 9" type="primary">mraZ</name>
    <name evidence="9" type="ORF">C4541_07870</name>
</gene>
<comment type="similarity">
    <text evidence="7">Belongs to the MraZ family.</text>
</comment>
<evidence type="ECO:0000256" key="5">
    <source>
        <dbReference type="ARBA" id="ARBA00023125"/>
    </source>
</evidence>
<keyword evidence="5 7" id="KW-0238">DNA-binding</keyword>
<proteinExistence type="inferred from homology"/>
<dbReference type="InterPro" id="IPR007159">
    <property type="entry name" value="SpoVT-AbrB_dom"/>
</dbReference>
<dbReference type="PROSITE" id="PS51740">
    <property type="entry name" value="SPOVT_ABRB"/>
    <property type="match status" value="2"/>
</dbReference>
<dbReference type="EMBL" id="QZJZ01000066">
    <property type="protein sequence ID" value="RJP58467.1"/>
    <property type="molecule type" value="Genomic_DNA"/>
</dbReference>
<protein>
    <recommendedName>
        <fullName evidence="1 7">Transcriptional regulator MraZ</fullName>
    </recommendedName>
</protein>
<dbReference type="GO" id="GO:0003700">
    <property type="term" value="F:DNA-binding transcription factor activity"/>
    <property type="evidence" value="ECO:0007669"/>
    <property type="project" value="UniProtKB-UniRule"/>
</dbReference>
<dbReference type="CDD" id="cd16321">
    <property type="entry name" value="MraZ_C"/>
    <property type="match status" value="1"/>
</dbReference>
<dbReference type="HAMAP" id="MF_01008">
    <property type="entry name" value="MraZ"/>
    <property type="match status" value="1"/>
</dbReference>
<evidence type="ECO:0000256" key="2">
    <source>
        <dbReference type="ARBA" id="ARBA00022490"/>
    </source>
</evidence>
<dbReference type="InterPro" id="IPR038619">
    <property type="entry name" value="MraZ_sf"/>
</dbReference>
<dbReference type="GO" id="GO:2000143">
    <property type="term" value="P:negative regulation of DNA-templated transcription initiation"/>
    <property type="evidence" value="ECO:0007669"/>
    <property type="project" value="TreeGrafter"/>
</dbReference>
<reference evidence="9 10" key="1">
    <citation type="journal article" date="2017" name="ISME J.">
        <title>Energy and carbon metabolisms in a deep terrestrial subsurface fluid microbial community.</title>
        <authorList>
            <person name="Momper L."/>
            <person name="Jungbluth S.P."/>
            <person name="Lee M.D."/>
            <person name="Amend J.P."/>
        </authorList>
    </citation>
    <scope>NUCLEOTIDE SEQUENCE [LARGE SCALE GENOMIC DNA]</scope>
    <source>
        <strain evidence="9">SURF_26</strain>
    </source>
</reference>
<evidence type="ECO:0000313" key="9">
    <source>
        <dbReference type="EMBL" id="RJP58467.1"/>
    </source>
</evidence>
<comment type="subunit">
    <text evidence="7">Forms oligomers.</text>
</comment>
<dbReference type="GO" id="GO:0009295">
    <property type="term" value="C:nucleoid"/>
    <property type="evidence" value="ECO:0007669"/>
    <property type="project" value="UniProtKB-SubCell"/>
</dbReference>
<dbReference type="Pfam" id="PF02381">
    <property type="entry name" value="MraZ"/>
    <property type="match status" value="2"/>
</dbReference>
<keyword evidence="4 7" id="KW-0805">Transcription regulation</keyword>
<dbReference type="InterPro" id="IPR035642">
    <property type="entry name" value="MraZ_N"/>
</dbReference>
<evidence type="ECO:0000313" key="10">
    <source>
        <dbReference type="Proteomes" id="UP000266426"/>
    </source>
</evidence>
<dbReference type="InterPro" id="IPR020603">
    <property type="entry name" value="MraZ_dom"/>
</dbReference>